<evidence type="ECO:0008006" key="5">
    <source>
        <dbReference type="Google" id="ProtNLM"/>
    </source>
</evidence>
<protein>
    <recommendedName>
        <fullName evidence="5">Pentatricopeptide repeat protein</fullName>
    </recommendedName>
</protein>
<sequence length="865" mass="98583">MLRRRHNVVLQSRPFAVGQAPRRSPRSVQSIIRSLDKRSHSTVGAQPATEGPVSAPVETVSSKSTASESAPTTSAFTKKPIVVRKIKTERKVDPRASHLSEWVNKTKIRTVRNSNRIGPENDGSGIENSQSTDIQDPPDNAVGNTRPRILRMYKGVRETAKPGLHNQRSELFRKILGEYQEQRQSPKWQPDVIEGLDQEADLVKRTENAWPLIDQTLRRKLLSRYQDIPVEEPEEEVDIGNMASAFANLKPPEDEYFAKSADLLRLAENLPPPAAETLRQARRMGLLAKVKVTDEVLTSLHSSEDWELFLKCLQADSIAQSLGTILDTLEKGPIKLTREIAQPLLLASGNLGRVDAVRRIMHLCEKERVPVTHAHWVRAVRMECKQDQSKYKDIPLLITEVARRGFDERAYSFLMAIYADMRRMDTVVALFNNYDQFVRTSQGLKFNYIHNTLLETFVPGGMAEEAEYIFQAMKNRINGAPLPDAETYGIVAQVYGRRPDYYPKLMALINDYLQSHLPFNQILFGALMKAGAYAGRLDVATLTFDHFYSRRDLTLTKTLFTDYLSALMFAKVDPTDEGAIAIGLPMYEKLPLDARDSKEIDNPENEEEIPAGEPTDPGNDKKYMIPVAPSTPQTAGELLALIDLQYQHIRKFRPRLNSHQNQRNFLRIFISHKFYNTFKKAYRYLALVTGLRGKKSIFPGYERKTKISFADFAKGAEPETSIDPGERYEFDYLHYPLTWIEAFPALRAAYETRDLDFAHSVIADYDNLLENHPKGGINLREIVREMWVLKAEAMCINTLAVCDDMEAAGKRFDRAIDTIKWDMDRPRLFAKAIAVYTGLLAMKSDGEKTRYAFRRLQEIEMEMRK</sequence>
<feature type="region of interest" description="Disordered" evidence="2">
    <location>
        <begin position="114"/>
        <end position="145"/>
    </location>
</feature>
<dbReference type="Gene3D" id="1.25.40.10">
    <property type="entry name" value="Tetratricopeptide repeat domain"/>
    <property type="match status" value="1"/>
</dbReference>
<evidence type="ECO:0000256" key="2">
    <source>
        <dbReference type="SAM" id="MobiDB-lite"/>
    </source>
</evidence>
<gene>
    <name evidence="3" type="ORF">TWF694_007070</name>
</gene>
<evidence type="ECO:0000313" key="4">
    <source>
        <dbReference type="Proteomes" id="UP001365542"/>
    </source>
</evidence>
<feature type="region of interest" description="Disordered" evidence="2">
    <location>
        <begin position="35"/>
        <end position="73"/>
    </location>
</feature>
<feature type="region of interest" description="Disordered" evidence="2">
    <location>
        <begin position="598"/>
        <end position="619"/>
    </location>
</feature>
<name>A0AAV9XMF4_9PEZI</name>
<dbReference type="PANTHER" id="PTHR47447:SF17">
    <property type="entry name" value="OS12G0638900 PROTEIN"/>
    <property type="match status" value="1"/>
</dbReference>
<keyword evidence="4" id="KW-1185">Reference proteome</keyword>
<accession>A0AAV9XMF4</accession>
<dbReference type="EMBL" id="JAVHJO010000002">
    <property type="protein sequence ID" value="KAK6543151.1"/>
    <property type="molecule type" value="Genomic_DNA"/>
</dbReference>
<dbReference type="InterPro" id="IPR011990">
    <property type="entry name" value="TPR-like_helical_dom_sf"/>
</dbReference>
<dbReference type="Proteomes" id="UP001365542">
    <property type="component" value="Unassembled WGS sequence"/>
</dbReference>
<dbReference type="PANTHER" id="PTHR47447">
    <property type="entry name" value="OS03G0856100 PROTEIN"/>
    <property type="match status" value="1"/>
</dbReference>
<organism evidence="3 4">
    <name type="scientific">Orbilia ellipsospora</name>
    <dbReference type="NCBI Taxonomy" id="2528407"/>
    <lineage>
        <taxon>Eukaryota</taxon>
        <taxon>Fungi</taxon>
        <taxon>Dikarya</taxon>
        <taxon>Ascomycota</taxon>
        <taxon>Pezizomycotina</taxon>
        <taxon>Orbiliomycetes</taxon>
        <taxon>Orbiliales</taxon>
        <taxon>Orbiliaceae</taxon>
        <taxon>Orbilia</taxon>
    </lineage>
</organism>
<keyword evidence="1" id="KW-0677">Repeat</keyword>
<proteinExistence type="predicted"/>
<reference evidence="3 4" key="1">
    <citation type="submission" date="2019-10" db="EMBL/GenBank/DDBJ databases">
        <authorList>
            <person name="Palmer J.M."/>
        </authorList>
    </citation>
    <scope>NUCLEOTIDE SEQUENCE [LARGE SCALE GENOMIC DNA]</scope>
    <source>
        <strain evidence="3 4">TWF694</strain>
    </source>
</reference>
<evidence type="ECO:0000256" key="1">
    <source>
        <dbReference type="ARBA" id="ARBA00022737"/>
    </source>
</evidence>
<dbReference type="AlphaFoldDB" id="A0AAV9XMF4"/>
<feature type="compositionally biased region" description="Low complexity" evidence="2">
    <location>
        <begin position="59"/>
        <end position="73"/>
    </location>
</feature>
<comment type="caution">
    <text evidence="3">The sequence shown here is derived from an EMBL/GenBank/DDBJ whole genome shotgun (WGS) entry which is preliminary data.</text>
</comment>
<evidence type="ECO:0000313" key="3">
    <source>
        <dbReference type="EMBL" id="KAK6543151.1"/>
    </source>
</evidence>